<dbReference type="EMBL" id="VBQZ03000135">
    <property type="protein sequence ID" value="MXQ95443.1"/>
    <property type="molecule type" value="Genomic_DNA"/>
</dbReference>
<gene>
    <name evidence="1" type="ORF">E5288_WYG019439</name>
</gene>
<proteinExistence type="predicted"/>
<keyword evidence="2" id="KW-1185">Reference proteome</keyword>
<dbReference type="Proteomes" id="UP000322234">
    <property type="component" value="Unassembled WGS sequence"/>
</dbReference>
<evidence type="ECO:0000313" key="2">
    <source>
        <dbReference type="Proteomes" id="UP000322234"/>
    </source>
</evidence>
<accession>A0A6B0S8H2</accession>
<reference evidence="1" key="1">
    <citation type="submission" date="2019-10" db="EMBL/GenBank/DDBJ databases">
        <title>The sequence and de novo assembly of the wild yak genome.</title>
        <authorList>
            <person name="Liu Y."/>
        </authorList>
    </citation>
    <scope>NUCLEOTIDE SEQUENCE [LARGE SCALE GENOMIC DNA]</scope>
    <source>
        <strain evidence="1">WY2019</strain>
    </source>
</reference>
<evidence type="ECO:0000313" key="1">
    <source>
        <dbReference type="EMBL" id="MXQ95443.1"/>
    </source>
</evidence>
<dbReference type="AlphaFoldDB" id="A0A6B0S8H2"/>
<sequence>MFDPSLWDICHPGDFEGETSALGSGSGVTLEMVDFVTTGSGVGVTLEIVDLQPQVQGCEGGFTLEIVDVWTQVQDLGRGVPLATGHVTPDSGLLYSLNLVLLVPESAPEWALTLDVTLA</sequence>
<comment type="caution">
    <text evidence="1">The sequence shown here is derived from an EMBL/GenBank/DDBJ whole genome shotgun (WGS) entry which is preliminary data.</text>
</comment>
<name>A0A6B0S8H2_9CETA</name>
<protein>
    <submittedName>
        <fullName evidence="1">Uncharacterized protein</fullName>
    </submittedName>
</protein>
<organism evidence="1 2">
    <name type="scientific">Bos mutus</name>
    <name type="common">wild yak</name>
    <dbReference type="NCBI Taxonomy" id="72004"/>
    <lineage>
        <taxon>Eukaryota</taxon>
        <taxon>Metazoa</taxon>
        <taxon>Chordata</taxon>
        <taxon>Craniata</taxon>
        <taxon>Vertebrata</taxon>
        <taxon>Euteleostomi</taxon>
        <taxon>Mammalia</taxon>
        <taxon>Eutheria</taxon>
        <taxon>Laurasiatheria</taxon>
        <taxon>Artiodactyla</taxon>
        <taxon>Ruminantia</taxon>
        <taxon>Pecora</taxon>
        <taxon>Bovidae</taxon>
        <taxon>Bovinae</taxon>
        <taxon>Bos</taxon>
    </lineage>
</organism>